<gene>
    <name evidence="3" type="ORF">ET471_00125</name>
</gene>
<keyword evidence="4" id="KW-1185">Reference proteome</keyword>
<dbReference type="NCBIfam" id="TIGR01764">
    <property type="entry name" value="excise"/>
    <property type="match status" value="1"/>
</dbReference>
<protein>
    <submittedName>
        <fullName evidence="3">Helix-turn-helix domain-containing protein</fullName>
    </submittedName>
</protein>
<feature type="domain" description="Helix-turn-helix" evidence="2">
    <location>
        <begin position="78"/>
        <end position="129"/>
    </location>
</feature>
<evidence type="ECO:0000256" key="1">
    <source>
        <dbReference type="SAM" id="MobiDB-lite"/>
    </source>
</evidence>
<dbReference type="Pfam" id="PF12728">
    <property type="entry name" value="HTH_17"/>
    <property type="match status" value="1"/>
</dbReference>
<dbReference type="RefSeq" id="WP_129186051.1">
    <property type="nucleotide sequence ID" value="NZ_CP035493.1"/>
</dbReference>
<sequence length="167" mass="18583">MSIESVAPEERPVLPPADLAQMLELSHFLAAHAEPAVLLGPDGEQVPLPIELYEVLVQVVGAMKEGKAVTVAPLSQRLTTQEAADLLGISRPTLVKLLDDNQLPYEQPGVGRHRRLRLSDVLEYRDRRRIERRLRLEEMTRQAGEDGLYGASADDYSDALDRARHEG</sequence>
<dbReference type="EMBL" id="CP035493">
    <property type="protein sequence ID" value="QAY68648.1"/>
    <property type="molecule type" value="Genomic_DNA"/>
</dbReference>
<evidence type="ECO:0000313" key="4">
    <source>
        <dbReference type="Proteomes" id="UP000292118"/>
    </source>
</evidence>
<accession>A0A4P6FDI4</accession>
<dbReference type="InterPro" id="IPR041657">
    <property type="entry name" value="HTH_17"/>
</dbReference>
<dbReference type="InterPro" id="IPR010093">
    <property type="entry name" value="SinI_DNA-bd"/>
</dbReference>
<dbReference type="SUPFAM" id="SSF46955">
    <property type="entry name" value="Putative DNA-binding domain"/>
    <property type="match status" value="1"/>
</dbReference>
<dbReference type="AlphaFoldDB" id="A0A4P6FDI4"/>
<name>A0A4P6FDI4_9MICO</name>
<evidence type="ECO:0000259" key="2">
    <source>
        <dbReference type="Pfam" id="PF12728"/>
    </source>
</evidence>
<dbReference type="InterPro" id="IPR036388">
    <property type="entry name" value="WH-like_DNA-bd_sf"/>
</dbReference>
<evidence type="ECO:0000313" key="3">
    <source>
        <dbReference type="EMBL" id="QAY68648.1"/>
    </source>
</evidence>
<dbReference type="KEGG" id="xya:ET471_00125"/>
<dbReference type="GO" id="GO:0003677">
    <property type="term" value="F:DNA binding"/>
    <property type="evidence" value="ECO:0007669"/>
    <property type="project" value="InterPro"/>
</dbReference>
<dbReference type="OrthoDB" id="26212at2"/>
<dbReference type="Proteomes" id="UP000292118">
    <property type="component" value="Chromosome"/>
</dbReference>
<dbReference type="Gene3D" id="1.10.10.10">
    <property type="entry name" value="Winged helix-like DNA-binding domain superfamily/Winged helix DNA-binding domain"/>
    <property type="match status" value="1"/>
</dbReference>
<dbReference type="InterPro" id="IPR009061">
    <property type="entry name" value="DNA-bd_dom_put_sf"/>
</dbReference>
<feature type="region of interest" description="Disordered" evidence="1">
    <location>
        <begin position="145"/>
        <end position="167"/>
    </location>
</feature>
<proteinExistence type="predicted"/>
<reference evidence="3 4" key="1">
    <citation type="submission" date="2019-01" db="EMBL/GenBank/DDBJ databases">
        <title>Genome sequencing of strain FW10M-9.</title>
        <authorList>
            <person name="Heo J."/>
            <person name="Kim S.-J."/>
            <person name="Kim J.-S."/>
            <person name="Hong S.-B."/>
            <person name="Kwon S.-W."/>
        </authorList>
    </citation>
    <scope>NUCLEOTIDE SEQUENCE [LARGE SCALE GENOMIC DNA]</scope>
    <source>
        <strain evidence="3 4">FW10M-9</strain>
    </source>
</reference>
<organism evidence="3 4">
    <name type="scientific">Xylanimonas protaetiae</name>
    <dbReference type="NCBI Taxonomy" id="2509457"/>
    <lineage>
        <taxon>Bacteria</taxon>
        <taxon>Bacillati</taxon>
        <taxon>Actinomycetota</taxon>
        <taxon>Actinomycetes</taxon>
        <taxon>Micrococcales</taxon>
        <taxon>Promicromonosporaceae</taxon>
        <taxon>Xylanimonas</taxon>
    </lineage>
</organism>